<dbReference type="Proteomes" id="UP000252355">
    <property type="component" value="Unassembled WGS sequence"/>
</dbReference>
<sequence>MRRAHRLPLGPHRRVEMAGSLADRLRIGKRRRRLLLASDATMGNRQAEGGAASPPQGFLRQG</sequence>
<dbReference type="EMBL" id="QOQW01000010">
    <property type="protein sequence ID" value="RCK79780.1"/>
    <property type="molecule type" value="Genomic_DNA"/>
</dbReference>
<evidence type="ECO:0000313" key="2">
    <source>
        <dbReference type="EMBL" id="RCK79780.1"/>
    </source>
</evidence>
<evidence type="ECO:0000313" key="3">
    <source>
        <dbReference type="Proteomes" id="UP000252355"/>
    </source>
</evidence>
<comment type="caution">
    <text evidence="2">The sequence shown here is derived from an EMBL/GenBank/DDBJ whole genome shotgun (WGS) entry which is preliminary data.</text>
</comment>
<evidence type="ECO:0000256" key="1">
    <source>
        <dbReference type="SAM" id="MobiDB-lite"/>
    </source>
</evidence>
<protein>
    <submittedName>
        <fullName evidence="2">Uncharacterized protein</fullName>
    </submittedName>
</protein>
<gene>
    <name evidence="2" type="ORF">OZSIB_3934</name>
</gene>
<dbReference type="AlphaFoldDB" id="A0A367ZP15"/>
<name>A0A367ZP15_9BACT</name>
<proteinExistence type="predicted"/>
<accession>A0A367ZP15</accession>
<reference evidence="2 3" key="1">
    <citation type="submission" date="2018-05" db="EMBL/GenBank/DDBJ databases">
        <title>A metagenomic window into the 2 km-deep terrestrial subsurface aquifer revealed taxonomically and functionally diverse microbial community comprising novel uncultured bacterial lineages.</title>
        <authorList>
            <person name="Kadnikov V.V."/>
            <person name="Mardanov A.V."/>
            <person name="Beletsky A.V."/>
            <person name="Banks D."/>
            <person name="Pimenov N.V."/>
            <person name="Frank Y.A."/>
            <person name="Karnachuk O.V."/>
            <person name="Ravin N.V."/>
        </authorList>
    </citation>
    <scope>NUCLEOTIDE SEQUENCE [LARGE SCALE GENOMIC DNA]</scope>
    <source>
        <strain evidence="2">BY5</strain>
    </source>
</reference>
<feature type="region of interest" description="Disordered" evidence="1">
    <location>
        <begin position="37"/>
        <end position="62"/>
    </location>
</feature>
<organism evidence="2 3">
    <name type="scientific">Candidatus Ozemobacter sibiricus</name>
    <dbReference type="NCBI Taxonomy" id="2268124"/>
    <lineage>
        <taxon>Bacteria</taxon>
        <taxon>Candidatus Ozemobacteria</taxon>
        <taxon>Candidatus Ozemobacterales</taxon>
        <taxon>Candidatus Ozemobacteraceae</taxon>
        <taxon>Candidatus Ozemobacter</taxon>
    </lineage>
</organism>